<protein>
    <recommendedName>
        <fullName evidence="6">Centrosomal protein of 104 kDa</fullName>
    </recommendedName>
</protein>
<feature type="compositionally biased region" description="Polar residues" evidence="1">
    <location>
        <begin position="340"/>
        <end position="357"/>
    </location>
</feature>
<dbReference type="Pfam" id="PF21039">
    <property type="entry name" value="CEP104_ZnF"/>
    <property type="match status" value="1"/>
</dbReference>
<organism evidence="4 5">
    <name type="scientific">Ignelater luminosus</name>
    <name type="common">Cucubano</name>
    <name type="synonym">Pyrophorus luminosus</name>
    <dbReference type="NCBI Taxonomy" id="2038154"/>
    <lineage>
        <taxon>Eukaryota</taxon>
        <taxon>Metazoa</taxon>
        <taxon>Ecdysozoa</taxon>
        <taxon>Arthropoda</taxon>
        <taxon>Hexapoda</taxon>
        <taxon>Insecta</taxon>
        <taxon>Pterygota</taxon>
        <taxon>Neoptera</taxon>
        <taxon>Endopterygota</taxon>
        <taxon>Coleoptera</taxon>
        <taxon>Polyphaga</taxon>
        <taxon>Elateriformia</taxon>
        <taxon>Elateroidea</taxon>
        <taxon>Elateridae</taxon>
        <taxon>Agrypninae</taxon>
        <taxon>Pyrophorini</taxon>
        <taxon>Ignelater</taxon>
    </lineage>
</organism>
<feature type="domain" description="Centrosomal protein CEP104 Zn finger" evidence="3">
    <location>
        <begin position="767"/>
        <end position="876"/>
    </location>
</feature>
<feature type="region of interest" description="Disordered" evidence="1">
    <location>
        <begin position="293"/>
        <end position="377"/>
    </location>
</feature>
<dbReference type="OrthoDB" id="66599at2759"/>
<sequence length="898" mass="102333">MPKKIQFSVIYATGEDPKYKAVELNTHGPTVKGWQSPKNCDYPQEITLQLEKQCILTKIQVLAHQYLIPSKIELFASNQDTNTVEDVMNINWDYLGYITLSDNQSTGFKSRELKSVNVPTCVASFLKLKLGNNHTNAYNINNQVSLIAINILGNELESRKLSHTDSVTERLSSLMNDPEYVSCYDDLAFEMYVDTEVAKIIREMELKKHLAVINERFEYARKLKQAMESLRTAGERLGKYELEKRHAIEMEDYERARHKKIQMEEFRIEVYKQLCIEQLLETDGVCSKNDDCADEIDGSRKNPLSPTLRVPADKRANSPNTPHIYQGPVSPLHNARHQSPKTGSPSIGSPTNIQTRGSLRRRNKSAGAITKSSYEQYEDKPLPTLRHSQTNEFLRECQMEYDCKSSSKLTEREKKQAALPILVFGNDLVEKFYSKQYLDKEEGLNMLKEELLTYNNTRMHTANKTGRAAIFLLHRALRDKVFSVYNLANEVIRLYFVQFVPGRVSPAETARSVDKLLPELLTKSGDTSTRIHHMAVHTILTMADCKNVRELHIIPTHLSRNLNSSTHPRLALSRAEMVEQLIINHGISTDKQSGLTCRTLSEFGLSGLHHPAEAVRKVAERILVLVYKVNPRLVRKQLPPDDDITRRNLLYRQLFHEFDKIDMQRKKDMLERNRLIQQCSLNSNPDCLSPEPVPHEHKNGINKSVSSTDVPNSENINGQSQNYSLSKSVSGGNIAHTDGTNGKQSTSSASGISSPSNNSPPEEEDKHCIFCHQPESIIFVTSKSMNSHYWRSCPMLVRCGECSQVVEVASLSEHLVMECERKEHYIQCSQCTEAVRINNYEQHATECIELTEGCNRCPLCHDNIEDEENSWKKHLMGEKPCSKNTRIKHTHKQVTIQI</sequence>
<dbReference type="InterPro" id="IPR008979">
    <property type="entry name" value="Galactose-bd-like_sf"/>
</dbReference>
<accession>A0A8K0G0G1</accession>
<dbReference type="SUPFAM" id="SSF49785">
    <property type="entry name" value="Galactose-binding domain-like"/>
    <property type="match status" value="1"/>
</dbReference>
<keyword evidence="5" id="KW-1185">Reference proteome</keyword>
<feature type="domain" description="Centrosomal protein CEP104 N-terminal" evidence="2">
    <location>
        <begin position="33"/>
        <end position="153"/>
    </location>
</feature>
<dbReference type="GO" id="GO:0005929">
    <property type="term" value="C:cilium"/>
    <property type="evidence" value="ECO:0007669"/>
    <property type="project" value="TreeGrafter"/>
</dbReference>
<dbReference type="EMBL" id="VTPC01090849">
    <property type="protein sequence ID" value="KAF2881174.1"/>
    <property type="molecule type" value="Genomic_DNA"/>
</dbReference>
<dbReference type="InterPro" id="IPR011989">
    <property type="entry name" value="ARM-like"/>
</dbReference>
<feature type="region of interest" description="Disordered" evidence="1">
    <location>
        <begin position="686"/>
        <end position="765"/>
    </location>
</feature>
<evidence type="ECO:0000259" key="3">
    <source>
        <dbReference type="Pfam" id="PF21039"/>
    </source>
</evidence>
<dbReference type="PANTHER" id="PTHR13371">
    <property type="entry name" value="GLYCINE-, GLUTAMATE-, THIENYLCYCLOHEXYLPIPERIDINE-BINDING PROTEIN"/>
    <property type="match status" value="1"/>
</dbReference>
<dbReference type="AlphaFoldDB" id="A0A8K0G0G1"/>
<gene>
    <name evidence="4" type="ORF">ILUMI_24999</name>
</gene>
<dbReference type="InterPro" id="IPR048738">
    <property type="entry name" value="CEP104_Znf"/>
</dbReference>
<reference evidence="4" key="1">
    <citation type="submission" date="2019-08" db="EMBL/GenBank/DDBJ databases">
        <title>The genome of the North American firefly Photinus pyralis.</title>
        <authorList>
            <consortium name="Photinus pyralis genome working group"/>
            <person name="Fallon T.R."/>
            <person name="Sander Lower S.E."/>
            <person name="Weng J.-K."/>
        </authorList>
    </citation>
    <scope>NUCLEOTIDE SEQUENCE</scope>
    <source>
        <strain evidence="4">TRF0915ILg1</strain>
        <tissue evidence="4">Whole body</tissue>
    </source>
</reference>
<dbReference type="PANTHER" id="PTHR13371:SF0">
    <property type="entry name" value="CENTROSOMAL PROTEIN OF 104 KDA"/>
    <property type="match status" value="1"/>
</dbReference>
<evidence type="ECO:0000256" key="1">
    <source>
        <dbReference type="SAM" id="MobiDB-lite"/>
    </source>
</evidence>
<evidence type="ECO:0008006" key="6">
    <source>
        <dbReference type="Google" id="ProtNLM"/>
    </source>
</evidence>
<dbReference type="Pfam" id="PF21040">
    <property type="entry name" value="CEP104-like_TOG"/>
    <property type="match status" value="1"/>
</dbReference>
<dbReference type="Gene3D" id="1.25.10.10">
    <property type="entry name" value="Leucine-rich Repeat Variant"/>
    <property type="match status" value="1"/>
</dbReference>
<evidence type="ECO:0000313" key="4">
    <source>
        <dbReference type="EMBL" id="KAF2881174.1"/>
    </source>
</evidence>
<proteinExistence type="predicted"/>
<feature type="compositionally biased region" description="Low complexity" evidence="1">
    <location>
        <begin position="745"/>
        <end position="760"/>
    </location>
</feature>
<dbReference type="Pfam" id="PF21038">
    <property type="entry name" value="CEP104_N"/>
    <property type="match status" value="1"/>
</dbReference>
<comment type="caution">
    <text evidence="4">The sequence shown here is derived from an EMBL/GenBank/DDBJ whole genome shotgun (WGS) entry which is preliminary data.</text>
</comment>
<evidence type="ECO:0000259" key="2">
    <source>
        <dbReference type="Pfam" id="PF21038"/>
    </source>
</evidence>
<dbReference type="InterPro" id="IPR048739">
    <property type="entry name" value="CEP104_N"/>
</dbReference>
<name>A0A8K0G0G1_IGNLU</name>
<dbReference type="InterPro" id="IPR052607">
    <property type="entry name" value="CEP104-like"/>
</dbReference>
<dbReference type="Proteomes" id="UP000801492">
    <property type="component" value="Unassembled WGS sequence"/>
</dbReference>
<feature type="compositionally biased region" description="Polar residues" evidence="1">
    <location>
        <begin position="701"/>
        <end position="731"/>
    </location>
</feature>
<evidence type="ECO:0000313" key="5">
    <source>
        <dbReference type="Proteomes" id="UP000801492"/>
    </source>
</evidence>